<evidence type="ECO:0000256" key="1">
    <source>
        <dbReference type="SAM" id="MobiDB-lite"/>
    </source>
</evidence>
<reference evidence="2" key="1">
    <citation type="journal article" date="2020" name="Nature">
        <title>Giant virus diversity and host interactions through global metagenomics.</title>
        <authorList>
            <person name="Schulz F."/>
            <person name="Roux S."/>
            <person name="Paez-Espino D."/>
            <person name="Jungbluth S."/>
            <person name="Walsh D.A."/>
            <person name="Denef V.J."/>
            <person name="McMahon K.D."/>
            <person name="Konstantinidis K.T."/>
            <person name="Eloe-Fadrosh E.A."/>
            <person name="Kyrpides N.C."/>
            <person name="Woyke T."/>
        </authorList>
    </citation>
    <scope>NUCLEOTIDE SEQUENCE</scope>
    <source>
        <strain evidence="2">GVMAG-M-3300023184-135</strain>
    </source>
</reference>
<name>A0A6C0HKG0_9ZZZZ</name>
<accession>A0A6C0HKG0</accession>
<evidence type="ECO:0000313" key="2">
    <source>
        <dbReference type="EMBL" id="QHT81151.1"/>
    </source>
</evidence>
<dbReference type="EMBL" id="MN739978">
    <property type="protein sequence ID" value="QHT81151.1"/>
    <property type="molecule type" value="Genomic_DNA"/>
</dbReference>
<sequence>MSTNPYTPILFYSERCPNSKEVIGTIQALNKASLFRFVSVDTTPRHLMPPELKSVPTVIFPDSKQVLVGKANIFAHLSKPVQSRREVPTARAEPAKPAEPLFWSFNESTMSSGYSSFDGTTKTPEDQLRFSYLDGELKTTGQDFAGAGAGSGAGGAGAAVPEGASKTGRNADIQSSLERLQSTRDAEYATVSRQ</sequence>
<proteinExistence type="predicted"/>
<dbReference type="AlphaFoldDB" id="A0A6C0HKG0"/>
<feature type="region of interest" description="Disordered" evidence="1">
    <location>
        <begin position="143"/>
        <end position="194"/>
    </location>
</feature>
<protein>
    <recommendedName>
        <fullName evidence="3">Glutaredoxin domain-containing protein</fullName>
    </recommendedName>
</protein>
<organism evidence="2">
    <name type="scientific">viral metagenome</name>
    <dbReference type="NCBI Taxonomy" id="1070528"/>
    <lineage>
        <taxon>unclassified sequences</taxon>
        <taxon>metagenomes</taxon>
        <taxon>organismal metagenomes</taxon>
    </lineage>
</organism>
<evidence type="ECO:0008006" key="3">
    <source>
        <dbReference type="Google" id="ProtNLM"/>
    </source>
</evidence>
<feature type="compositionally biased region" description="Gly residues" evidence="1">
    <location>
        <begin position="147"/>
        <end position="157"/>
    </location>
</feature>